<accession>A0A2P6RXS6</accession>
<dbReference type="EMBL" id="PDCK01000040">
    <property type="protein sequence ID" value="PRQ51204.1"/>
    <property type="molecule type" value="Genomic_DNA"/>
</dbReference>
<organism evidence="1 2">
    <name type="scientific">Rosa chinensis</name>
    <name type="common">China rose</name>
    <dbReference type="NCBI Taxonomy" id="74649"/>
    <lineage>
        <taxon>Eukaryota</taxon>
        <taxon>Viridiplantae</taxon>
        <taxon>Streptophyta</taxon>
        <taxon>Embryophyta</taxon>
        <taxon>Tracheophyta</taxon>
        <taxon>Spermatophyta</taxon>
        <taxon>Magnoliopsida</taxon>
        <taxon>eudicotyledons</taxon>
        <taxon>Gunneridae</taxon>
        <taxon>Pentapetalae</taxon>
        <taxon>rosids</taxon>
        <taxon>fabids</taxon>
        <taxon>Rosales</taxon>
        <taxon>Rosaceae</taxon>
        <taxon>Rosoideae</taxon>
        <taxon>Rosoideae incertae sedis</taxon>
        <taxon>Rosa</taxon>
    </lineage>
</organism>
<dbReference type="AlphaFoldDB" id="A0A2P6RXS6"/>
<comment type="caution">
    <text evidence="1">The sequence shown here is derived from an EMBL/GenBank/DDBJ whole genome shotgun (WGS) entry which is preliminary data.</text>
</comment>
<sequence>MNAKNTPTETTGESRFLGTISASSIQNLHPRSISTKHGKSFFSPKIAASIAPKLLALESVSPSSLKDKVYRVFCREKRKLAGRKVHGDMHILDIAVDLPSVTEIFRSKYSTTLL</sequence>
<evidence type="ECO:0000313" key="2">
    <source>
        <dbReference type="Proteomes" id="UP000238479"/>
    </source>
</evidence>
<evidence type="ECO:0000313" key="1">
    <source>
        <dbReference type="EMBL" id="PRQ51204.1"/>
    </source>
</evidence>
<reference evidence="1 2" key="1">
    <citation type="journal article" date="2018" name="Nat. Genet.">
        <title>The Rosa genome provides new insights in the design of modern roses.</title>
        <authorList>
            <person name="Bendahmane M."/>
        </authorList>
    </citation>
    <scope>NUCLEOTIDE SEQUENCE [LARGE SCALE GENOMIC DNA]</scope>
    <source>
        <strain evidence="2">cv. Old Blush</strain>
    </source>
</reference>
<dbReference type="Gramene" id="PRQ51204">
    <property type="protein sequence ID" value="PRQ51204"/>
    <property type="gene ID" value="RchiOBHm_Chr2g0141791"/>
</dbReference>
<dbReference type="Proteomes" id="UP000238479">
    <property type="component" value="Chromosome 2"/>
</dbReference>
<gene>
    <name evidence="1" type="ORF">RchiOBHm_Chr2g0141791</name>
</gene>
<name>A0A2P6RXS6_ROSCH</name>
<proteinExistence type="predicted"/>
<keyword evidence="2" id="KW-1185">Reference proteome</keyword>
<protein>
    <submittedName>
        <fullName evidence="1">Uncharacterized protein</fullName>
    </submittedName>
</protein>